<name>A0A9R1WFB6_LACSA</name>
<feature type="compositionally biased region" description="Polar residues" evidence="2">
    <location>
        <begin position="25"/>
        <end position="44"/>
    </location>
</feature>
<accession>A0A9R1WFB6</accession>
<dbReference type="Proteomes" id="UP000235145">
    <property type="component" value="Unassembled WGS sequence"/>
</dbReference>
<feature type="compositionally biased region" description="Low complexity" evidence="2">
    <location>
        <begin position="49"/>
        <end position="73"/>
    </location>
</feature>
<evidence type="ECO:0000256" key="2">
    <source>
        <dbReference type="SAM" id="MobiDB-lite"/>
    </source>
</evidence>
<feature type="region of interest" description="Disordered" evidence="2">
    <location>
        <begin position="25"/>
        <end position="73"/>
    </location>
</feature>
<reference evidence="3 4" key="1">
    <citation type="journal article" date="2017" name="Nat. Commun.">
        <title>Genome assembly with in vitro proximity ligation data and whole-genome triplication in lettuce.</title>
        <authorList>
            <person name="Reyes-Chin-Wo S."/>
            <person name="Wang Z."/>
            <person name="Yang X."/>
            <person name="Kozik A."/>
            <person name="Arikit S."/>
            <person name="Song C."/>
            <person name="Xia L."/>
            <person name="Froenicke L."/>
            <person name="Lavelle D.O."/>
            <person name="Truco M.J."/>
            <person name="Xia R."/>
            <person name="Zhu S."/>
            <person name="Xu C."/>
            <person name="Xu H."/>
            <person name="Xu X."/>
            <person name="Cox K."/>
            <person name="Korf I."/>
            <person name="Meyers B.C."/>
            <person name="Michelmore R.W."/>
        </authorList>
    </citation>
    <scope>NUCLEOTIDE SEQUENCE [LARGE SCALE GENOMIC DNA]</scope>
    <source>
        <strain evidence="4">cv. Salinas</strain>
        <tissue evidence="3">Seedlings</tissue>
    </source>
</reference>
<evidence type="ECO:0000256" key="1">
    <source>
        <dbReference type="SAM" id="Coils"/>
    </source>
</evidence>
<sequence length="348" mass="38813">MPPFPSKGHPTRLHKNMHRLLQRYTNEPSSPTSTLTIRPTTSASPLFGTPSAIISNNSSTPSPTFSPISTPTLTPTTSTPIMFSTLLAPSSTSSPLFSTLSTPSSISAPSSSPSSTTTPSFVPSSTTTTSTPVAIEQQDALLEQCMHIKVRANALLPSHKCSSIIKKTFLDKVDENGYKWVTFSDETKHFYWEEKNASGMLLLVTQSSRLLGNRRPKKDIDVGGKAPPTHNGGSTSHQQIVADMEEYTGKALSCYELFMFTHTKDHDRKTFQVNKAKEVHLLEDMTVRKESIFRENSSQTYTSPDSSFEKHHLETKIQKLEETIDQQRMELDDVRNMSYYGYFYVVIM</sequence>
<organism evidence="3 4">
    <name type="scientific">Lactuca sativa</name>
    <name type="common">Garden lettuce</name>
    <dbReference type="NCBI Taxonomy" id="4236"/>
    <lineage>
        <taxon>Eukaryota</taxon>
        <taxon>Viridiplantae</taxon>
        <taxon>Streptophyta</taxon>
        <taxon>Embryophyta</taxon>
        <taxon>Tracheophyta</taxon>
        <taxon>Spermatophyta</taxon>
        <taxon>Magnoliopsida</taxon>
        <taxon>eudicotyledons</taxon>
        <taxon>Gunneridae</taxon>
        <taxon>Pentapetalae</taxon>
        <taxon>asterids</taxon>
        <taxon>campanulids</taxon>
        <taxon>Asterales</taxon>
        <taxon>Asteraceae</taxon>
        <taxon>Cichorioideae</taxon>
        <taxon>Cichorieae</taxon>
        <taxon>Lactucinae</taxon>
        <taxon>Lactuca</taxon>
    </lineage>
</organism>
<dbReference type="EMBL" id="NBSK02000001">
    <property type="protein sequence ID" value="KAJ0224180.1"/>
    <property type="molecule type" value="Genomic_DNA"/>
</dbReference>
<dbReference type="AlphaFoldDB" id="A0A9R1WFB6"/>
<evidence type="ECO:0000313" key="3">
    <source>
        <dbReference type="EMBL" id="KAJ0224180.1"/>
    </source>
</evidence>
<proteinExistence type="predicted"/>
<keyword evidence="4" id="KW-1185">Reference proteome</keyword>
<evidence type="ECO:0000313" key="4">
    <source>
        <dbReference type="Proteomes" id="UP000235145"/>
    </source>
</evidence>
<keyword evidence="1" id="KW-0175">Coiled coil</keyword>
<feature type="region of interest" description="Disordered" evidence="2">
    <location>
        <begin position="214"/>
        <end position="237"/>
    </location>
</feature>
<feature type="coiled-coil region" evidence="1">
    <location>
        <begin position="310"/>
        <end position="337"/>
    </location>
</feature>
<protein>
    <submittedName>
        <fullName evidence="3">Uncharacterized protein</fullName>
    </submittedName>
</protein>
<comment type="caution">
    <text evidence="3">The sequence shown here is derived from an EMBL/GenBank/DDBJ whole genome shotgun (WGS) entry which is preliminary data.</text>
</comment>
<gene>
    <name evidence="3" type="ORF">LSAT_V11C100048240</name>
</gene>
<feature type="region of interest" description="Disordered" evidence="2">
    <location>
        <begin position="98"/>
        <end position="130"/>
    </location>
</feature>